<evidence type="ECO:0000256" key="15">
    <source>
        <dbReference type="SAM" id="MobiDB-lite"/>
    </source>
</evidence>
<keyword evidence="6 14" id="KW-0175">Coiled coil</keyword>
<evidence type="ECO:0000256" key="11">
    <source>
        <dbReference type="ARBA" id="ARBA00046159"/>
    </source>
</evidence>
<dbReference type="GO" id="GO:0005874">
    <property type="term" value="C:microtubule"/>
    <property type="evidence" value="ECO:0007669"/>
    <property type="project" value="UniProtKB-KW"/>
</dbReference>
<feature type="binding site" evidence="12">
    <location>
        <begin position="162"/>
        <end position="169"/>
    </location>
    <ligand>
        <name>ATP</name>
        <dbReference type="ChEBI" id="CHEBI:30616"/>
    </ligand>
</feature>
<dbReference type="PROSITE" id="PS00411">
    <property type="entry name" value="KINESIN_MOTOR_1"/>
    <property type="match status" value="1"/>
</dbReference>
<evidence type="ECO:0000259" key="16">
    <source>
        <dbReference type="PROSITE" id="PS50067"/>
    </source>
</evidence>
<reference evidence="17" key="1">
    <citation type="submission" date="2020-12" db="EMBL/GenBank/DDBJ databases">
        <authorList>
            <person name="Iha C."/>
        </authorList>
    </citation>
    <scope>NUCLEOTIDE SEQUENCE</scope>
</reference>
<dbReference type="PROSITE" id="PS50067">
    <property type="entry name" value="KINESIN_MOTOR_2"/>
    <property type="match status" value="1"/>
</dbReference>
<evidence type="ECO:0000256" key="3">
    <source>
        <dbReference type="ARBA" id="ARBA00022701"/>
    </source>
</evidence>
<protein>
    <recommendedName>
        <fullName evidence="13">Kinesin-like protein</fullName>
    </recommendedName>
</protein>
<dbReference type="InterPro" id="IPR044986">
    <property type="entry name" value="KIF15/KIN-12"/>
</dbReference>
<keyword evidence="4 12" id="KW-0547">Nucleotide-binding</keyword>
<name>A0A8S1J5Y2_9CHLO</name>
<dbReference type="InterPro" id="IPR036961">
    <property type="entry name" value="Kinesin_motor_dom_sf"/>
</dbReference>
<evidence type="ECO:0000256" key="12">
    <source>
        <dbReference type="PROSITE-ProRule" id="PRU00283"/>
    </source>
</evidence>
<dbReference type="InterPro" id="IPR019821">
    <property type="entry name" value="Kinesin_motor_CS"/>
</dbReference>
<evidence type="ECO:0000313" key="18">
    <source>
        <dbReference type="Proteomes" id="UP000708148"/>
    </source>
</evidence>
<keyword evidence="3 13" id="KW-0493">Microtubule</keyword>
<feature type="domain" description="Kinesin motor" evidence="16">
    <location>
        <begin position="74"/>
        <end position="424"/>
    </location>
</feature>
<feature type="compositionally biased region" description="Polar residues" evidence="15">
    <location>
        <begin position="60"/>
        <end position="72"/>
    </location>
</feature>
<dbReference type="Pfam" id="PF00225">
    <property type="entry name" value="Kinesin"/>
    <property type="match status" value="1"/>
</dbReference>
<dbReference type="FunFam" id="3.40.850.10:FF:000019">
    <property type="entry name" value="Kinesin-like protein KIN-5D"/>
    <property type="match status" value="1"/>
</dbReference>
<evidence type="ECO:0000256" key="6">
    <source>
        <dbReference type="ARBA" id="ARBA00023054"/>
    </source>
</evidence>
<dbReference type="AlphaFoldDB" id="A0A8S1J5Y2"/>
<dbReference type="InterPro" id="IPR027417">
    <property type="entry name" value="P-loop_NTPase"/>
</dbReference>
<gene>
    <name evidence="17" type="ORF">OSTQU699_LOCUS7945</name>
</gene>
<dbReference type="Gene3D" id="3.40.850.10">
    <property type="entry name" value="Kinesin motor domain"/>
    <property type="match status" value="1"/>
</dbReference>
<sequence>MGGRSTPQGYRAALSSKPREGSSTSGASRPQKRRSASATGVRGDVRTAQSATPEPLVRPATSSAQAPPQQTGEGVKVIIRIRPLNQSEVLAEDCTRAVTCMDDYTLTISPDKKKQRSEEACTFTFDSVHQETSTQAEVFEEVGIPIIENVVGGYNSTIFAYGQTGAGKTHTMIGDPECGRKRLAVEGGLAPRVFQYLFKKITEEEQRKRDEYGNPEELHFSVRCSVLEIYNELITDLLNPKEVNLQVREDAQRGAFVDGLKEVHCQNASEALRLLFTGAQNRKTAHTRANSKSSRSHYIYTCFVERTSKSIDGICQTRHSRLNLVDLAGSERNNMSGATNHQLKEACHINKSLSTLGRVIKELLESQKHGGGHIPYRDSKLTYLLQESLGGNAKTTIIANISPSSISYHETLSTLQFVRRAKYIRNNARVNEDSEEKKNIEDLQREVKRLKETITNLRSEVATPAIKENTVLKGHADELQRQLDSANAANFLLKEEKQKLQEHVARLQGDRVAMKKSIDLLMRKVNDAQRSFQAVEELGGKVSETEREVLVRELQKEELERLQSTDLMDDMMRELERARETMEKQQLEVEMLYKNDAQKDASLAAVSEQLAREKDASAGLEAALDRTRAELISARDGVCLTKGEVSKREVETENLRQQLAHLNGDLNSAQRENARLNEQLTKKGNMICKLECTVSELRQLIRDTKNEAATLIEDREQENDYLRHLLDDATSRVDAAEATLAQISLERDQVRRANFSLTNFMENINDVIRDAEVTTPMGITHTIRDYEDRQGFYDVYDRPTVARSVTPKYAVSPESMSQNGLAGYMSPPPGARVEVGGSYGEGGEY</sequence>
<evidence type="ECO:0000256" key="13">
    <source>
        <dbReference type="RuleBase" id="RU000394"/>
    </source>
</evidence>
<evidence type="ECO:0000256" key="2">
    <source>
        <dbReference type="ARBA" id="ARBA00022490"/>
    </source>
</evidence>
<feature type="region of interest" description="Disordered" evidence="15">
    <location>
        <begin position="1"/>
        <end position="74"/>
    </location>
</feature>
<dbReference type="GO" id="GO:0003777">
    <property type="term" value="F:microtubule motor activity"/>
    <property type="evidence" value="ECO:0007669"/>
    <property type="project" value="InterPro"/>
</dbReference>
<feature type="coiled-coil region" evidence="14">
    <location>
        <begin position="433"/>
        <end position="538"/>
    </location>
</feature>
<evidence type="ECO:0000256" key="9">
    <source>
        <dbReference type="ARBA" id="ARBA00034488"/>
    </source>
</evidence>
<evidence type="ECO:0000256" key="8">
    <source>
        <dbReference type="ARBA" id="ARBA00023212"/>
    </source>
</evidence>
<dbReference type="PRINTS" id="PR00380">
    <property type="entry name" value="KINESINHEAVY"/>
</dbReference>
<organism evidence="17 18">
    <name type="scientific">Ostreobium quekettii</name>
    <dbReference type="NCBI Taxonomy" id="121088"/>
    <lineage>
        <taxon>Eukaryota</taxon>
        <taxon>Viridiplantae</taxon>
        <taxon>Chlorophyta</taxon>
        <taxon>core chlorophytes</taxon>
        <taxon>Ulvophyceae</taxon>
        <taxon>TCBD clade</taxon>
        <taxon>Bryopsidales</taxon>
        <taxon>Ostreobineae</taxon>
        <taxon>Ostreobiaceae</taxon>
        <taxon>Ostreobium</taxon>
    </lineage>
</organism>
<dbReference type="GO" id="GO:0007018">
    <property type="term" value="P:microtubule-based movement"/>
    <property type="evidence" value="ECO:0007669"/>
    <property type="project" value="InterPro"/>
</dbReference>
<comment type="similarity">
    <text evidence="10">Belongs to the TRAFAC class myosin-kinesin ATPase superfamily. Kinesin family. KIN-5/BimC subfamily.</text>
</comment>
<keyword evidence="7 12" id="KW-0505">Motor protein</keyword>
<evidence type="ECO:0000313" key="17">
    <source>
        <dbReference type="EMBL" id="CAD7702588.1"/>
    </source>
</evidence>
<evidence type="ECO:0000256" key="4">
    <source>
        <dbReference type="ARBA" id="ARBA00022741"/>
    </source>
</evidence>
<dbReference type="PANTHER" id="PTHR37739:SF8">
    <property type="entry name" value="KINESIN-LIKE PROTEIN KIN-12D"/>
    <property type="match status" value="1"/>
</dbReference>
<dbReference type="Proteomes" id="UP000708148">
    <property type="component" value="Unassembled WGS sequence"/>
</dbReference>
<dbReference type="InterPro" id="IPR001752">
    <property type="entry name" value="Kinesin_motor_dom"/>
</dbReference>
<accession>A0A8S1J5Y2</accession>
<feature type="coiled-coil region" evidence="14">
    <location>
        <begin position="565"/>
        <end position="753"/>
    </location>
</feature>
<evidence type="ECO:0000256" key="5">
    <source>
        <dbReference type="ARBA" id="ARBA00022840"/>
    </source>
</evidence>
<evidence type="ECO:0000256" key="14">
    <source>
        <dbReference type="SAM" id="Coils"/>
    </source>
</evidence>
<comment type="function">
    <text evidence="11">Responsible for microtubule translocation. May be important for the organization of phragmoplast-specific arrays of microtubules. Plays an essential role in stabilizing the mitotic spindle. Required during mitotic cytokinesis.</text>
</comment>
<dbReference type="PANTHER" id="PTHR37739">
    <property type="entry name" value="KINESIN-LIKE PROTEIN KIN-12D"/>
    <property type="match status" value="1"/>
</dbReference>
<keyword evidence="18" id="KW-1185">Reference proteome</keyword>
<dbReference type="Gene3D" id="1.20.5.1700">
    <property type="match status" value="1"/>
</dbReference>
<comment type="similarity">
    <text evidence="9">Belongs to the TRAFAC class myosin-kinesin ATPase superfamily. Kinesin family. KIN-12 subfamily.</text>
</comment>
<dbReference type="GO" id="GO:0008017">
    <property type="term" value="F:microtubule binding"/>
    <property type="evidence" value="ECO:0007669"/>
    <property type="project" value="InterPro"/>
</dbReference>
<evidence type="ECO:0000256" key="10">
    <source>
        <dbReference type="ARBA" id="ARBA00034704"/>
    </source>
</evidence>
<comment type="caution">
    <text evidence="17">The sequence shown here is derived from an EMBL/GenBank/DDBJ whole genome shotgun (WGS) entry which is preliminary data.</text>
</comment>
<keyword evidence="8" id="KW-0206">Cytoskeleton</keyword>
<dbReference type="SMART" id="SM00129">
    <property type="entry name" value="KISc"/>
    <property type="match status" value="1"/>
</dbReference>
<evidence type="ECO:0000256" key="1">
    <source>
        <dbReference type="ARBA" id="ARBA00004186"/>
    </source>
</evidence>
<dbReference type="OrthoDB" id="3176171at2759"/>
<proteinExistence type="inferred from homology"/>
<evidence type="ECO:0000256" key="7">
    <source>
        <dbReference type="ARBA" id="ARBA00023175"/>
    </source>
</evidence>
<comment type="subcellular location">
    <subcellularLocation>
        <location evidence="1">Cytoplasm</location>
        <location evidence="1">Cytoskeleton</location>
        <location evidence="1">Spindle</location>
    </subcellularLocation>
</comment>
<keyword evidence="2" id="KW-0963">Cytoplasm</keyword>
<keyword evidence="5 12" id="KW-0067">ATP-binding</keyword>
<dbReference type="CDD" id="cd00106">
    <property type="entry name" value="KISc"/>
    <property type="match status" value="1"/>
</dbReference>
<dbReference type="GO" id="GO:0005819">
    <property type="term" value="C:spindle"/>
    <property type="evidence" value="ECO:0007669"/>
    <property type="project" value="UniProtKB-SubCell"/>
</dbReference>
<dbReference type="EMBL" id="CAJHUC010001881">
    <property type="protein sequence ID" value="CAD7702588.1"/>
    <property type="molecule type" value="Genomic_DNA"/>
</dbReference>
<dbReference type="GO" id="GO:0007010">
    <property type="term" value="P:cytoskeleton organization"/>
    <property type="evidence" value="ECO:0007669"/>
    <property type="project" value="UniProtKB-ARBA"/>
</dbReference>
<dbReference type="SUPFAM" id="SSF52540">
    <property type="entry name" value="P-loop containing nucleoside triphosphate hydrolases"/>
    <property type="match status" value="1"/>
</dbReference>
<dbReference type="GO" id="GO:0005524">
    <property type="term" value="F:ATP binding"/>
    <property type="evidence" value="ECO:0007669"/>
    <property type="project" value="UniProtKB-UniRule"/>
</dbReference>